<gene>
    <name evidence="1" type="ORF">MHA02_07130</name>
</gene>
<evidence type="ECO:0008006" key="3">
    <source>
        <dbReference type="Google" id="ProtNLM"/>
    </source>
</evidence>
<evidence type="ECO:0000313" key="2">
    <source>
        <dbReference type="Proteomes" id="UP000321258"/>
    </source>
</evidence>
<accession>A0A512IKX3</accession>
<dbReference type="OrthoDB" id="7597216at2"/>
<evidence type="ECO:0000313" key="1">
    <source>
        <dbReference type="EMBL" id="GEO98325.1"/>
    </source>
</evidence>
<dbReference type="Gene3D" id="1.10.3230.30">
    <property type="entry name" value="Phage gp6-like head-tail connector protein"/>
    <property type="match status" value="1"/>
</dbReference>
<name>A0A512IKX3_9HYPH</name>
<dbReference type="AlphaFoldDB" id="A0A512IKX3"/>
<dbReference type="InterPro" id="IPR006450">
    <property type="entry name" value="Phage_HK97_gp6-like"/>
</dbReference>
<keyword evidence="2" id="KW-1185">Reference proteome</keyword>
<sequence length="190" mass="19909">MTPIRVADLGVEPVSLSEMRGYLRLDGDEHGEDALIEGLVAAARASVEAATRRFVRPARFRLMLTAWPSDGVVPLPLSPLVAVTRVGLVGADGIVAEIDTALLRPGPDPWEAPCLLVDPGVPLLMRKAALIEVTTGCGGDGPPVPAPLAQAIRMIVADWFENRGDGVPAGLLASPPAVAGLLAPHRLMRL</sequence>
<dbReference type="InterPro" id="IPR011738">
    <property type="entry name" value="Phage_CHP"/>
</dbReference>
<dbReference type="RefSeq" id="WP_147076609.1">
    <property type="nucleotide sequence ID" value="NZ_BJZT01000006.1"/>
</dbReference>
<dbReference type="NCBIfam" id="TIGR02215">
    <property type="entry name" value="phage_chp_gp8"/>
    <property type="match status" value="1"/>
</dbReference>
<organism evidence="1 2">
    <name type="scientific">Methylobacterium haplocladii</name>
    <dbReference type="NCBI Taxonomy" id="1176176"/>
    <lineage>
        <taxon>Bacteria</taxon>
        <taxon>Pseudomonadati</taxon>
        <taxon>Pseudomonadota</taxon>
        <taxon>Alphaproteobacteria</taxon>
        <taxon>Hyphomicrobiales</taxon>
        <taxon>Methylobacteriaceae</taxon>
        <taxon>Methylobacterium</taxon>
    </lineage>
</organism>
<dbReference type="Proteomes" id="UP000321258">
    <property type="component" value="Unassembled WGS sequence"/>
</dbReference>
<comment type="caution">
    <text evidence="1">The sequence shown here is derived from an EMBL/GenBank/DDBJ whole genome shotgun (WGS) entry which is preliminary data.</text>
</comment>
<dbReference type="NCBIfam" id="TIGR01560">
    <property type="entry name" value="put_DNA_pack"/>
    <property type="match status" value="1"/>
</dbReference>
<dbReference type="EMBL" id="BJZT01000006">
    <property type="protein sequence ID" value="GEO98325.1"/>
    <property type="molecule type" value="Genomic_DNA"/>
</dbReference>
<reference evidence="1 2" key="1">
    <citation type="submission" date="2019-07" db="EMBL/GenBank/DDBJ databases">
        <title>Whole genome shotgun sequence of Methylobacterium haplocladii NBRC 107714.</title>
        <authorList>
            <person name="Hosoyama A."/>
            <person name="Uohara A."/>
            <person name="Ohji S."/>
            <person name="Ichikawa N."/>
        </authorList>
    </citation>
    <scope>NUCLEOTIDE SEQUENCE [LARGE SCALE GENOMIC DNA]</scope>
    <source>
        <strain evidence="1 2">NBRC 107714</strain>
    </source>
</reference>
<proteinExistence type="predicted"/>
<dbReference type="CDD" id="cd08054">
    <property type="entry name" value="gp6"/>
    <property type="match status" value="1"/>
</dbReference>
<protein>
    <recommendedName>
        <fullName evidence="3">PhiE125 gp8 family phage protein</fullName>
    </recommendedName>
</protein>